<dbReference type="InterPro" id="IPR040498">
    <property type="entry name" value="PriA_CRR"/>
</dbReference>
<evidence type="ECO:0000256" key="1">
    <source>
        <dbReference type="ARBA" id="ARBA00022515"/>
    </source>
</evidence>
<dbReference type="SUPFAM" id="SSF52540">
    <property type="entry name" value="P-loop containing nucleoside triphosphate hydrolases"/>
    <property type="match status" value="2"/>
</dbReference>
<keyword evidence="8 12" id="KW-0067">ATP-binding</keyword>
<dbReference type="GO" id="GO:0003677">
    <property type="term" value="F:DNA binding"/>
    <property type="evidence" value="ECO:0007669"/>
    <property type="project" value="UniProtKB-UniRule"/>
</dbReference>
<keyword evidence="6 12" id="KW-0347">Helicase</keyword>
<dbReference type="RefSeq" id="WP_213542012.1">
    <property type="nucleotide sequence ID" value="NZ_AP023418.1"/>
</dbReference>
<evidence type="ECO:0000259" key="13">
    <source>
        <dbReference type="PROSITE" id="PS51192"/>
    </source>
</evidence>
<feature type="binding site" evidence="12">
    <location>
        <position position="515"/>
    </location>
    <ligand>
        <name>Zn(2+)</name>
        <dbReference type="ChEBI" id="CHEBI:29105"/>
        <label>1</label>
    </ligand>
</feature>
<dbReference type="EMBL" id="AP023418">
    <property type="protein sequence ID" value="BCK81259.1"/>
    <property type="molecule type" value="Genomic_DNA"/>
</dbReference>
<keyword evidence="7 12" id="KW-0862">Zinc</keyword>
<organism evidence="15 16">
    <name type="scientific">Vescimonas coprocola</name>
    <dbReference type="NCBI Taxonomy" id="2714355"/>
    <lineage>
        <taxon>Bacteria</taxon>
        <taxon>Bacillati</taxon>
        <taxon>Bacillota</taxon>
        <taxon>Clostridia</taxon>
        <taxon>Eubacteriales</taxon>
        <taxon>Oscillospiraceae</taxon>
        <taxon>Vescimonas</taxon>
    </lineage>
</organism>
<evidence type="ECO:0000256" key="3">
    <source>
        <dbReference type="ARBA" id="ARBA00022723"/>
    </source>
</evidence>
<evidence type="ECO:0000256" key="5">
    <source>
        <dbReference type="ARBA" id="ARBA00022801"/>
    </source>
</evidence>
<dbReference type="SMART" id="SM00490">
    <property type="entry name" value="HELICc"/>
    <property type="match status" value="1"/>
</dbReference>
<dbReference type="GO" id="GO:0005524">
    <property type="term" value="F:ATP binding"/>
    <property type="evidence" value="ECO:0007669"/>
    <property type="project" value="UniProtKB-UniRule"/>
</dbReference>
<dbReference type="GO" id="GO:0006269">
    <property type="term" value="P:DNA replication, synthesis of primer"/>
    <property type="evidence" value="ECO:0007669"/>
    <property type="project" value="UniProtKB-KW"/>
</dbReference>
<dbReference type="PROSITE" id="PS51192">
    <property type="entry name" value="HELICASE_ATP_BIND_1"/>
    <property type="match status" value="1"/>
</dbReference>
<proteinExistence type="inferred from homology"/>
<evidence type="ECO:0000256" key="4">
    <source>
        <dbReference type="ARBA" id="ARBA00022741"/>
    </source>
</evidence>
<evidence type="ECO:0000313" key="15">
    <source>
        <dbReference type="EMBL" id="BCK81259.1"/>
    </source>
</evidence>
<dbReference type="FunFam" id="3.40.50.300:FF:000489">
    <property type="entry name" value="Primosome assembly protein PriA"/>
    <property type="match status" value="1"/>
</dbReference>
<evidence type="ECO:0000256" key="7">
    <source>
        <dbReference type="ARBA" id="ARBA00022833"/>
    </source>
</evidence>
<feature type="binding site" evidence="12">
    <location>
        <position position="539"/>
    </location>
    <ligand>
        <name>Zn(2+)</name>
        <dbReference type="ChEBI" id="CHEBI:29105"/>
        <label>2</label>
    </ligand>
</feature>
<dbReference type="GO" id="GO:0006302">
    <property type="term" value="P:double-strand break repair"/>
    <property type="evidence" value="ECO:0007669"/>
    <property type="project" value="InterPro"/>
</dbReference>
<comment type="catalytic activity">
    <reaction evidence="12">
        <text>Couples ATP hydrolysis with the unwinding of duplex DNA by translocating in the 3'-5' direction.</text>
        <dbReference type="EC" id="5.6.2.4"/>
    </reaction>
</comment>
<evidence type="ECO:0000256" key="9">
    <source>
        <dbReference type="ARBA" id="ARBA00023125"/>
    </source>
</evidence>
<dbReference type="InterPro" id="IPR011545">
    <property type="entry name" value="DEAD/DEAH_box_helicase_dom"/>
</dbReference>
<dbReference type="EC" id="5.6.2.4" evidence="12"/>
<evidence type="ECO:0000256" key="8">
    <source>
        <dbReference type="ARBA" id="ARBA00022840"/>
    </source>
</evidence>
<dbReference type="AlphaFoldDB" id="A0A810PYT0"/>
<evidence type="ECO:0000259" key="14">
    <source>
        <dbReference type="PROSITE" id="PS51194"/>
    </source>
</evidence>
<keyword evidence="5 12" id="KW-0378">Hydrolase</keyword>
<keyword evidence="16" id="KW-1185">Reference proteome</keyword>
<keyword evidence="9 12" id="KW-0238">DNA-binding</keyword>
<evidence type="ECO:0000313" key="16">
    <source>
        <dbReference type="Proteomes" id="UP000681035"/>
    </source>
</evidence>
<dbReference type="Pfam" id="PF00271">
    <property type="entry name" value="Helicase_C"/>
    <property type="match status" value="1"/>
</dbReference>
<comment type="similarity">
    <text evidence="12">Belongs to the helicase family. PriA subfamily.</text>
</comment>
<accession>A0A810PYT0</accession>
<keyword evidence="10 12" id="KW-0413">Isomerase</keyword>
<dbReference type="GO" id="GO:0008270">
    <property type="term" value="F:zinc ion binding"/>
    <property type="evidence" value="ECO:0007669"/>
    <property type="project" value="UniProtKB-UniRule"/>
</dbReference>
<keyword evidence="2 12" id="KW-0235">DNA replication</keyword>
<sequence>MTQIAKVAVAAATYAIDKPYDYLVPSGMELSVGCRVTVPFGRGNRTAEGMVLQLRQEVPAKPLKAIRNLLDQEPVLSEKEIRLALWMRQRYFCTFYDALHTILPAAVWYRYREIWSLCPTAEEGLTEREQAVCRMLSDGPQERETLCTALGEDIPPVLYQMKKKGLVSVETETSRKVKDHMVELASLAAPAQEVLERLERRRRSAPRQYEAAAFLAKCGETTVHDLCYFTGATRQTLRSLEKQGLIALRSREEYRISPREYGVPAEEITLNQQQQEAYDSILRQTETGRAGVTLLQGVTGSGKTLVYIRLAQTLLEQGKSVMILVPEIALTPQMMARFTAYFGRKVALLHSGLRLTERWDQYKRIRRGEAAVVLGTRSAVFAPLERLGLIILDEEQESSYESEKAPCYHARDIAKYRCVQEGARLVLGSATPTVETAYYARKGDYGLCRLTERFNQRRLPQVILADMRRELRDGNFSCISRPLQQELERNLAAGEQSILFLNRRGSSRQLLCPQCGYVPQCPRCSVYLTYHSANRRMMCHYCGHSQPAPDTCPDCGGAMKHIGFGTQKVEEELTRLFPGTELLRMDADTVGEGHEKLLREFQRRRIPILLGTQMVAKGLDFAGVTLVGVLAADLSLYVDHYRAAERTFSLLTQVVGRAGRGEKEGRAVIQTYTPRNDVILAAAEQDYDRFYDDEIRLRRLRRDPPFADHFTLTVTGPEEEPVRRACAQLCAALRQALSQEPYRAMEPEVLGPAPAPVVKLNNRYRYRITVVGQNEKPLRQLLAAYMKAFARRPEHRNMAVHTDCNLMD</sequence>
<gene>
    <name evidence="12 15" type="primary">priA</name>
    <name evidence="15" type="ORF">MM50RIKEN_10220</name>
</gene>
<dbReference type="Proteomes" id="UP000681035">
    <property type="component" value="Chromosome"/>
</dbReference>
<dbReference type="InterPro" id="IPR001650">
    <property type="entry name" value="Helicase_C-like"/>
</dbReference>
<dbReference type="InterPro" id="IPR042115">
    <property type="entry name" value="PriA_3primeBD_sf"/>
</dbReference>
<reference evidence="15" key="1">
    <citation type="submission" date="2020-09" db="EMBL/GenBank/DDBJ databases">
        <title>New species isolated from human feces.</title>
        <authorList>
            <person name="Kitahara M."/>
            <person name="Shigeno Y."/>
            <person name="Shime M."/>
            <person name="Matsumoto Y."/>
            <person name="Nakamura S."/>
            <person name="Motooka D."/>
            <person name="Fukuoka S."/>
            <person name="Nishikawa H."/>
            <person name="Benno Y."/>
        </authorList>
    </citation>
    <scope>NUCLEOTIDE SEQUENCE</scope>
    <source>
        <strain evidence="15">MM50</strain>
    </source>
</reference>
<keyword evidence="4 12" id="KW-0547">Nucleotide-binding</keyword>
<comment type="catalytic activity">
    <reaction evidence="11 12">
        <text>ATP + H2O = ADP + phosphate + H(+)</text>
        <dbReference type="Rhea" id="RHEA:13065"/>
        <dbReference type="ChEBI" id="CHEBI:15377"/>
        <dbReference type="ChEBI" id="CHEBI:15378"/>
        <dbReference type="ChEBI" id="CHEBI:30616"/>
        <dbReference type="ChEBI" id="CHEBI:43474"/>
        <dbReference type="ChEBI" id="CHEBI:456216"/>
        <dbReference type="EC" id="5.6.2.4"/>
    </reaction>
</comment>
<evidence type="ECO:0000256" key="6">
    <source>
        <dbReference type="ARBA" id="ARBA00022806"/>
    </source>
</evidence>
<feature type="binding site" evidence="12">
    <location>
        <position position="542"/>
    </location>
    <ligand>
        <name>Zn(2+)</name>
        <dbReference type="ChEBI" id="CHEBI:29105"/>
        <label>2</label>
    </ligand>
</feature>
<dbReference type="Pfam" id="PF18319">
    <property type="entry name" value="Zn_ribbon_PriA"/>
    <property type="match status" value="1"/>
</dbReference>
<dbReference type="PROSITE" id="PS51194">
    <property type="entry name" value="HELICASE_CTER"/>
    <property type="match status" value="1"/>
</dbReference>
<dbReference type="InterPro" id="IPR005259">
    <property type="entry name" value="PriA"/>
</dbReference>
<dbReference type="HAMAP" id="MF_00983">
    <property type="entry name" value="PriA"/>
    <property type="match status" value="1"/>
</dbReference>
<dbReference type="Pfam" id="PF00270">
    <property type="entry name" value="DEAD"/>
    <property type="match status" value="1"/>
</dbReference>
<feature type="binding site" evidence="12">
    <location>
        <position position="521"/>
    </location>
    <ligand>
        <name>Zn(2+)</name>
        <dbReference type="ChEBI" id="CHEBI:29105"/>
        <label>2</label>
    </ligand>
</feature>
<dbReference type="GO" id="GO:0016787">
    <property type="term" value="F:hydrolase activity"/>
    <property type="evidence" value="ECO:0007669"/>
    <property type="project" value="UniProtKB-KW"/>
</dbReference>
<evidence type="ECO:0000256" key="11">
    <source>
        <dbReference type="ARBA" id="ARBA00048988"/>
    </source>
</evidence>
<feature type="domain" description="Helicase ATP-binding" evidence="13">
    <location>
        <begin position="284"/>
        <end position="450"/>
    </location>
</feature>
<protein>
    <recommendedName>
        <fullName evidence="12">Replication restart protein PriA</fullName>
    </recommendedName>
    <alternativeName>
        <fullName evidence="12">ATP-dependent DNA helicase PriA</fullName>
        <ecNumber evidence="12">5.6.2.4</ecNumber>
    </alternativeName>
    <alternativeName>
        <fullName evidence="12">DNA 3'-5' helicase PriA</fullName>
    </alternativeName>
</protein>
<keyword evidence="1 12" id="KW-0639">Primosome</keyword>
<dbReference type="Pfam" id="PF18074">
    <property type="entry name" value="PriA_C"/>
    <property type="match status" value="1"/>
</dbReference>
<dbReference type="GO" id="GO:0043138">
    <property type="term" value="F:3'-5' DNA helicase activity"/>
    <property type="evidence" value="ECO:0007669"/>
    <property type="project" value="UniProtKB-EC"/>
</dbReference>
<dbReference type="SMART" id="SM00487">
    <property type="entry name" value="DEXDc"/>
    <property type="match status" value="1"/>
</dbReference>
<dbReference type="InterPro" id="IPR041222">
    <property type="entry name" value="PriA_3primeBD"/>
</dbReference>
<feature type="binding site" evidence="12">
    <location>
        <position position="555"/>
    </location>
    <ligand>
        <name>Zn(2+)</name>
        <dbReference type="ChEBI" id="CHEBI:29105"/>
        <label>1</label>
    </ligand>
</feature>
<feature type="binding site" evidence="12">
    <location>
        <position position="524"/>
    </location>
    <ligand>
        <name>Zn(2+)</name>
        <dbReference type="ChEBI" id="CHEBI:29105"/>
        <label>2</label>
    </ligand>
</feature>
<name>A0A810PYT0_9FIRM</name>
<feature type="binding site" evidence="12">
    <location>
        <position position="512"/>
    </location>
    <ligand>
        <name>Zn(2+)</name>
        <dbReference type="ChEBI" id="CHEBI:29105"/>
        <label>1</label>
    </ligand>
</feature>
<dbReference type="PANTHER" id="PTHR30580">
    <property type="entry name" value="PRIMOSOMAL PROTEIN N"/>
    <property type="match status" value="1"/>
</dbReference>
<comment type="cofactor">
    <cofactor evidence="12">
        <name>Zn(2+)</name>
        <dbReference type="ChEBI" id="CHEBI:29105"/>
    </cofactor>
    <text evidence="12">Binds 2 zinc ions per subunit.</text>
</comment>
<dbReference type="GO" id="GO:0006310">
    <property type="term" value="P:DNA recombination"/>
    <property type="evidence" value="ECO:0007669"/>
    <property type="project" value="InterPro"/>
</dbReference>
<dbReference type="GO" id="GO:1990077">
    <property type="term" value="C:primosome complex"/>
    <property type="evidence" value="ECO:0007669"/>
    <property type="project" value="UniProtKB-UniRule"/>
</dbReference>
<dbReference type="InterPro" id="IPR014001">
    <property type="entry name" value="Helicase_ATP-bd"/>
</dbReference>
<comment type="subunit">
    <text evidence="12">Component of the replication restart primosome.</text>
</comment>
<dbReference type="Gene3D" id="3.40.1440.60">
    <property type="entry name" value="PriA, 3(prime) DNA-binding domain"/>
    <property type="match status" value="1"/>
</dbReference>
<dbReference type="KEGG" id="vcop:MM50RIKEN_10220"/>
<feature type="domain" description="Helicase C-terminal" evidence="14">
    <location>
        <begin position="547"/>
        <end position="701"/>
    </location>
</feature>
<feature type="binding site" evidence="12">
    <location>
        <position position="552"/>
    </location>
    <ligand>
        <name>Zn(2+)</name>
        <dbReference type="ChEBI" id="CHEBI:29105"/>
        <label>1</label>
    </ligand>
</feature>
<dbReference type="InterPro" id="IPR027417">
    <property type="entry name" value="P-loop_NTPase"/>
</dbReference>
<dbReference type="InterPro" id="IPR041236">
    <property type="entry name" value="PriA_C"/>
</dbReference>
<dbReference type="NCBIfam" id="TIGR00595">
    <property type="entry name" value="priA"/>
    <property type="match status" value="1"/>
</dbReference>
<dbReference type="GO" id="GO:0006270">
    <property type="term" value="P:DNA replication initiation"/>
    <property type="evidence" value="ECO:0007669"/>
    <property type="project" value="TreeGrafter"/>
</dbReference>
<dbReference type="FunFam" id="3.40.1440.60:FF:000001">
    <property type="entry name" value="Primosomal protein N"/>
    <property type="match status" value="1"/>
</dbReference>
<keyword evidence="3 12" id="KW-0479">Metal-binding</keyword>
<evidence type="ECO:0000256" key="2">
    <source>
        <dbReference type="ARBA" id="ARBA00022705"/>
    </source>
</evidence>
<comment type="function">
    <text evidence="12">Initiates the restart of stalled replication forks, which reloads the replicative helicase on sites other than the origin of replication. Recognizes and binds to abandoned replication forks and remodels them to uncover a helicase loading site. Promotes assembly of the primosome at these replication forks.</text>
</comment>
<dbReference type="Pfam" id="PF17764">
    <property type="entry name" value="PriA_3primeBD"/>
    <property type="match status" value="1"/>
</dbReference>
<evidence type="ECO:0000256" key="10">
    <source>
        <dbReference type="ARBA" id="ARBA00023235"/>
    </source>
</evidence>
<dbReference type="CDD" id="cd18804">
    <property type="entry name" value="SF2_C_priA"/>
    <property type="match status" value="1"/>
</dbReference>
<dbReference type="PANTHER" id="PTHR30580:SF0">
    <property type="entry name" value="PRIMOSOMAL PROTEIN N"/>
    <property type="match status" value="1"/>
</dbReference>
<evidence type="ECO:0000256" key="12">
    <source>
        <dbReference type="HAMAP-Rule" id="MF_00983"/>
    </source>
</evidence>
<dbReference type="Gene3D" id="3.40.50.300">
    <property type="entry name" value="P-loop containing nucleotide triphosphate hydrolases"/>
    <property type="match status" value="2"/>
</dbReference>